<keyword evidence="4" id="KW-1185">Reference proteome</keyword>
<dbReference type="InterPro" id="IPR012373">
    <property type="entry name" value="Ferrdict_sens_TM"/>
</dbReference>
<evidence type="ECO:0000256" key="1">
    <source>
        <dbReference type="SAM" id="Phobius"/>
    </source>
</evidence>
<dbReference type="PANTHER" id="PTHR30273">
    <property type="entry name" value="PERIPLASMIC SIGNAL SENSOR AND SIGMA FACTOR ACTIVATOR FECR-RELATED"/>
    <property type="match status" value="1"/>
</dbReference>
<dbReference type="OrthoDB" id="1100567at2"/>
<feature type="transmembrane region" description="Helical" evidence="1">
    <location>
        <begin position="95"/>
        <end position="116"/>
    </location>
</feature>
<reference evidence="3 4" key="1">
    <citation type="submission" date="2019-02" db="EMBL/GenBank/DDBJ databases">
        <title>Genomic Encyclopedia of Type Strains, Phase IV (KMG-IV): sequencing the most valuable type-strain genomes for metagenomic binning, comparative biology and taxonomic classification.</title>
        <authorList>
            <person name="Goeker M."/>
        </authorList>
    </citation>
    <scope>NUCLEOTIDE SEQUENCE [LARGE SCALE GENOMIC DNA]</scope>
    <source>
        <strain evidence="3 4">K24</strain>
    </source>
</reference>
<evidence type="ECO:0000313" key="3">
    <source>
        <dbReference type="EMBL" id="RZS84661.1"/>
    </source>
</evidence>
<dbReference type="Gene3D" id="2.60.120.1440">
    <property type="match status" value="1"/>
</dbReference>
<keyword evidence="1" id="KW-1133">Transmembrane helix</keyword>
<dbReference type="AlphaFoldDB" id="A0A4Q7NI29"/>
<dbReference type="GO" id="GO:0016989">
    <property type="term" value="F:sigma factor antagonist activity"/>
    <property type="evidence" value="ECO:0007669"/>
    <property type="project" value="TreeGrafter"/>
</dbReference>
<dbReference type="InterPro" id="IPR006860">
    <property type="entry name" value="FecR"/>
</dbReference>
<dbReference type="RefSeq" id="WP_130356003.1">
    <property type="nucleotide sequence ID" value="NZ_SGXC01000001.1"/>
</dbReference>
<proteinExistence type="predicted"/>
<dbReference type="PIRSF" id="PIRSF018266">
    <property type="entry name" value="FecR"/>
    <property type="match status" value="1"/>
</dbReference>
<protein>
    <submittedName>
        <fullName evidence="3">FecR family protein</fullName>
    </submittedName>
</protein>
<evidence type="ECO:0000259" key="2">
    <source>
        <dbReference type="Pfam" id="PF04773"/>
    </source>
</evidence>
<comment type="caution">
    <text evidence="3">The sequence shown here is derived from an EMBL/GenBank/DDBJ whole genome shotgun (WGS) entry which is preliminary data.</text>
</comment>
<accession>A0A4Q7NI29</accession>
<gene>
    <name evidence="3" type="ORF">EV675_0678</name>
</gene>
<dbReference type="Pfam" id="PF04773">
    <property type="entry name" value="FecR"/>
    <property type="match status" value="1"/>
</dbReference>
<keyword evidence="1" id="KW-0472">Membrane</keyword>
<keyword evidence="1" id="KW-0812">Transmembrane</keyword>
<name>A0A4Q7NI29_9BURK</name>
<organism evidence="3 4">
    <name type="scientific">Pigmentiphaga kullae</name>
    <dbReference type="NCBI Taxonomy" id="151784"/>
    <lineage>
        <taxon>Bacteria</taxon>
        <taxon>Pseudomonadati</taxon>
        <taxon>Pseudomonadota</taxon>
        <taxon>Betaproteobacteria</taxon>
        <taxon>Burkholderiales</taxon>
        <taxon>Alcaligenaceae</taxon>
        <taxon>Pigmentiphaga</taxon>
    </lineage>
</organism>
<feature type="domain" description="FecR protein" evidence="2">
    <location>
        <begin position="125"/>
        <end position="215"/>
    </location>
</feature>
<dbReference type="Proteomes" id="UP000292445">
    <property type="component" value="Unassembled WGS sequence"/>
</dbReference>
<dbReference type="EMBL" id="SGXC01000001">
    <property type="protein sequence ID" value="RZS84661.1"/>
    <property type="molecule type" value="Genomic_DNA"/>
</dbReference>
<evidence type="ECO:0000313" key="4">
    <source>
        <dbReference type="Proteomes" id="UP000292445"/>
    </source>
</evidence>
<dbReference type="PANTHER" id="PTHR30273:SF2">
    <property type="entry name" value="PROTEIN FECR"/>
    <property type="match status" value="1"/>
</dbReference>
<sequence length="340" mass="37433">MAPKPVPLFDREERRAPRQLVEHALILIGRIHHGDAAAAQRAELALQTWRESSSEHAEAALTAQRIWNATEPGALRSQIAKPASAAQRQRLRRRALGLAGVGVGLGLLGVGGRWAWRLPVYEIALRTGRAQRMTQALPDGSSVDLSARTAAQVTFLRARRTVRLTEGEARFSVASDAERPFWVETDWGRVRVVGTVFTVSTREARMRVEVAEGRVAVWGAENGQAADPAPSVFLEAGQAADIDGRGVGSPRPVDPGEVGGWRQGWLFFRDTPLPEVVSRWNDYLSRPLRLSPRDAALREMRVTGSYLLKDPQSFLDSLAHMLPVRVMPADEQGIEIRARG</sequence>